<accession>A0A2R5G0S1</accession>
<keyword evidence="10" id="KW-1185">Reference proteome</keyword>
<dbReference type="Gene3D" id="2.60.120.260">
    <property type="entry name" value="Galactose-binding domain-like"/>
    <property type="match status" value="1"/>
</dbReference>
<feature type="domain" description="SUN" evidence="8">
    <location>
        <begin position="243"/>
        <end position="407"/>
    </location>
</feature>
<keyword evidence="2 7" id="KW-0812">Transmembrane</keyword>
<feature type="region of interest" description="Disordered" evidence="6">
    <location>
        <begin position="512"/>
        <end position="615"/>
    </location>
</feature>
<feature type="compositionally biased region" description="Basic and acidic residues" evidence="6">
    <location>
        <begin position="33"/>
        <end position="45"/>
    </location>
</feature>
<dbReference type="InParanoid" id="A0A2R5G0S1"/>
<dbReference type="InterPro" id="IPR045120">
    <property type="entry name" value="Suco/Slp1-like"/>
</dbReference>
<name>A0A2R5G0S1_9STRA</name>
<feature type="region of interest" description="Disordered" evidence="6">
    <location>
        <begin position="460"/>
        <end position="499"/>
    </location>
</feature>
<evidence type="ECO:0000313" key="10">
    <source>
        <dbReference type="Proteomes" id="UP000241890"/>
    </source>
</evidence>
<feature type="region of interest" description="Disordered" evidence="6">
    <location>
        <begin position="847"/>
        <end position="935"/>
    </location>
</feature>
<reference evidence="9 10" key="1">
    <citation type="submission" date="2017-12" db="EMBL/GenBank/DDBJ databases">
        <title>Sequencing, de novo assembly and annotation of complete genome of a new Thraustochytrid species, strain FCC1311.</title>
        <authorList>
            <person name="Sedici K."/>
            <person name="Godart F."/>
            <person name="Aiese Cigliano R."/>
            <person name="Sanseverino W."/>
            <person name="Barakat M."/>
            <person name="Ortet P."/>
            <person name="Marechal E."/>
            <person name="Cagnac O."/>
            <person name="Amato A."/>
        </authorList>
    </citation>
    <scope>NUCLEOTIDE SEQUENCE [LARGE SCALE GENOMIC DNA]</scope>
</reference>
<evidence type="ECO:0000256" key="3">
    <source>
        <dbReference type="ARBA" id="ARBA00022989"/>
    </source>
</evidence>
<dbReference type="PANTHER" id="PTHR12953:SF0">
    <property type="entry name" value="SUN DOMAIN-CONTAINING OSSIFICATION FACTOR"/>
    <property type="match status" value="1"/>
</dbReference>
<proteinExistence type="predicted"/>
<dbReference type="AlphaFoldDB" id="A0A2R5G0S1"/>
<feature type="coiled-coil region" evidence="5">
    <location>
        <begin position="197"/>
        <end position="231"/>
    </location>
</feature>
<dbReference type="GO" id="GO:0012505">
    <property type="term" value="C:endomembrane system"/>
    <property type="evidence" value="ECO:0007669"/>
    <property type="project" value="UniProtKB-SubCell"/>
</dbReference>
<evidence type="ECO:0000313" key="9">
    <source>
        <dbReference type="EMBL" id="GBG24616.1"/>
    </source>
</evidence>
<dbReference type="PANTHER" id="PTHR12953">
    <property type="entry name" value="MEMBRANE PROTEIN CH1 RELATED"/>
    <property type="match status" value="1"/>
</dbReference>
<feature type="coiled-coil region" evidence="5">
    <location>
        <begin position="1016"/>
        <end position="1043"/>
    </location>
</feature>
<evidence type="ECO:0000256" key="7">
    <source>
        <dbReference type="SAM" id="Phobius"/>
    </source>
</evidence>
<gene>
    <name evidence="9" type="ORF">FCC1311_008352</name>
</gene>
<dbReference type="GO" id="GO:0016020">
    <property type="term" value="C:membrane"/>
    <property type="evidence" value="ECO:0007669"/>
    <property type="project" value="InterPro"/>
</dbReference>
<evidence type="ECO:0000259" key="8">
    <source>
        <dbReference type="PROSITE" id="PS51469"/>
    </source>
</evidence>
<dbReference type="EMBL" id="BEYU01000006">
    <property type="protein sequence ID" value="GBG24616.1"/>
    <property type="molecule type" value="Genomic_DNA"/>
</dbReference>
<dbReference type="GO" id="GO:0005737">
    <property type="term" value="C:cytoplasm"/>
    <property type="evidence" value="ECO:0007669"/>
    <property type="project" value="TreeGrafter"/>
</dbReference>
<dbReference type="SUPFAM" id="SSF49785">
    <property type="entry name" value="Galactose-binding domain-like"/>
    <property type="match status" value="1"/>
</dbReference>
<dbReference type="Proteomes" id="UP000241890">
    <property type="component" value="Unassembled WGS sequence"/>
</dbReference>
<feature type="region of interest" description="Disordered" evidence="6">
    <location>
        <begin position="1"/>
        <end position="50"/>
    </location>
</feature>
<evidence type="ECO:0000256" key="6">
    <source>
        <dbReference type="SAM" id="MobiDB-lite"/>
    </source>
</evidence>
<organism evidence="9 10">
    <name type="scientific">Hondaea fermentalgiana</name>
    <dbReference type="NCBI Taxonomy" id="2315210"/>
    <lineage>
        <taxon>Eukaryota</taxon>
        <taxon>Sar</taxon>
        <taxon>Stramenopiles</taxon>
        <taxon>Bigyra</taxon>
        <taxon>Labyrinthulomycetes</taxon>
        <taxon>Thraustochytrida</taxon>
        <taxon>Thraustochytriidae</taxon>
        <taxon>Hondaea</taxon>
    </lineage>
</organism>
<evidence type="ECO:0000256" key="2">
    <source>
        <dbReference type="ARBA" id="ARBA00022692"/>
    </source>
</evidence>
<dbReference type="InterPro" id="IPR008979">
    <property type="entry name" value="Galactose-bd-like_sf"/>
</dbReference>
<comment type="caution">
    <text evidence="9">The sequence shown here is derived from an EMBL/GenBank/DDBJ whole genome shotgun (WGS) entry which is preliminary data.</text>
</comment>
<dbReference type="PROSITE" id="PS51469">
    <property type="entry name" value="SUN"/>
    <property type="match status" value="1"/>
</dbReference>
<protein>
    <submittedName>
        <fullName evidence="9">SUN domain-containing ossification factor</fullName>
    </submittedName>
</protein>
<sequence length="1084" mass="113829">MSAPRTPPEAHGDAGLDEGLAQAAQSETASGIGRDHAGKEDEGHLAEGVTDHLGAAAETLTSTTTTTTFSESYVGLEPLFAAEARMQQRHWEQVNSMCALPAHGPHRNAVAAMPTAEAMASTNAPTTSSSGPGSIADTPREKKREPLHVLSPDEFKKKVLGNQTNRSVYAASDEPSSGGVETNEARVSSGVTPPVLEADLARRRQHVEEAIAQAREERAVEEAILQAIEDESFPDPENVDHLANEGLFDEDSDVDDFIDHQEEGNRFNYASLDAGAIILGSNKGMKGSSSLLVDDRDKYALSPCEENKWVTIGLSEEIEPDVIELANWERYSSTLRKFQVLGASKYPQSEWILLGEYEAAPSPRIGVQTFHIQNPAWVRYIKFRFLTHYDDEFYCTLTEVRVFGSTDKFEKIHIDFDRKTNEVERLKETIGKAVVTSGGVDAVLGDGSALAGTEGAIHGDSLEGVATPGGPDNGLDPSIVDRPVGDTVGSPGSGIGVDATGAEHARLDASAIPSSATDPSAGQGSGTGSDAASGSPSSASSPSTTPAPKTPGPVSDSDPSSWPEASASSNTGSTLGGQTDGKEDADAASSSRGADVDKHRVGADESSGQSPRFPNGILLSATQAPESTVLSSESNEDVVATTGVILQPALLDLRVVPEADACAQGEQEVPRLDDGAEAAAPVLCATYALIDDVDLAEAKDSSEAQEAIVEVLILNGKGSNEGADDVWTACPEPFELVGSLNASADADSLSGNTTEMTGNSAGGEVRSEGAAAEPAADVFACTYRAPLTADAKRLGFLTLRSQTNTSTAQCADVPRLGFSICAGPHMETYAPLVPSNVHLDDVEEGSAFRESAQDEEVGDNTQAGDNLKERETLSSQETDTAGSGEAPGDNTVGQGNGAPRAPAVASNGRTLSDASAGANGAGGSPSRIRTGPASTNSLESIFKSLTDKIMDLEIDQSLFKKYLEEINSKYASAIRELQQDLEHSDKIQGDLEVALGNLNEIVARIDQDAGLARAGAQDQHASFRSLEDEVRRLRSQNIVLESTLEDAILASFVMAAFSAVTAVAVCLRLFCFSEATVVYQYLDN</sequence>
<feature type="transmembrane region" description="Helical" evidence="7">
    <location>
        <begin position="1047"/>
        <end position="1070"/>
    </location>
</feature>
<feature type="compositionally biased region" description="Polar residues" evidence="6">
    <location>
        <begin position="121"/>
        <end position="132"/>
    </location>
</feature>
<dbReference type="Pfam" id="PF07738">
    <property type="entry name" value="Sad1_UNC"/>
    <property type="match status" value="1"/>
</dbReference>
<evidence type="ECO:0000256" key="1">
    <source>
        <dbReference type="ARBA" id="ARBA00004308"/>
    </source>
</evidence>
<comment type="subcellular location">
    <subcellularLocation>
        <location evidence="1">Endomembrane system</location>
    </subcellularLocation>
</comment>
<keyword evidence="4 7" id="KW-0472">Membrane</keyword>
<feature type="region of interest" description="Disordered" evidence="6">
    <location>
        <begin position="120"/>
        <end position="189"/>
    </location>
</feature>
<dbReference type="GO" id="GO:0034975">
    <property type="term" value="P:protein folding in endoplasmic reticulum"/>
    <property type="evidence" value="ECO:0007669"/>
    <property type="project" value="TreeGrafter"/>
</dbReference>
<feature type="compositionally biased region" description="Low complexity" evidence="6">
    <location>
        <begin position="528"/>
        <end position="547"/>
    </location>
</feature>
<feature type="compositionally biased region" description="Basic and acidic residues" evidence="6">
    <location>
        <begin position="138"/>
        <end position="157"/>
    </location>
</feature>
<feature type="compositionally biased region" description="Basic and acidic residues" evidence="6">
    <location>
        <begin position="594"/>
        <end position="603"/>
    </location>
</feature>
<evidence type="ECO:0000256" key="5">
    <source>
        <dbReference type="SAM" id="Coils"/>
    </source>
</evidence>
<dbReference type="InterPro" id="IPR012919">
    <property type="entry name" value="SUN_dom"/>
</dbReference>
<keyword evidence="5" id="KW-0175">Coiled coil</keyword>
<evidence type="ECO:0000256" key="4">
    <source>
        <dbReference type="ARBA" id="ARBA00023136"/>
    </source>
</evidence>
<dbReference type="OrthoDB" id="266334at2759"/>
<keyword evidence="3 7" id="KW-1133">Transmembrane helix</keyword>